<feature type="domain" description="Chaplin" evidence="10">
    <location>
        <begin position="95"/>
        <end position="135"/>
    </location>
</feature>
<proteinExistence type="predicted"/>
<keyword evidence="6 7" id="KW-0034">Amyloid</keyword>
<name>A0ABV3A038_9ACTN</name>
<evidence type="ECO:0000313" key="11">
    <source>
        <dbReference type="EMBL" id="MEU5705291.1"/>
    </source>
</evidence>
<keyword evidence="12" id="KW-1185">Reference proteome</keyword>
<comment type="subcellular location">
    <subcellularLocation>
        <location evidence="1">Secreted</location>
        <location evidence="1">Cell wall</location>
    </subcellularLocation>
</comment>
<dbReference type="InterPro" id="IPR005528">
    <property type="entry name" value="ChpA-H"/>
</dbReference>
<evidence type="ECO:0000256" key="2">
    <source>
        <dbReference type="ARBA" id="ARBA00022512"/>
    </source>
</evidence>
<evidence type="ECO:0000256" key="7">
    <source>
        <dbReference type="PROSITE-ProRule" id="PRU01232"/>
    </source>
</evidence>
<dbReference type="PROSITE" id="PS51884">
    <property type="entry name" value="CHAPLIN"/>
    <property type="match status" value="2"/>
</dbReference>
<organism evidence="11 12">
    <name type="scientific">Streptomyces flaveolus</name>
    <dbReference type="NCBI Taxonomy" id="67297"/>
    <lineage>
        <taxon>Bacteria</taxon>
        <taxon>Bacillati</taxon>
        <taxon>Actinomycetota</taxon>
        <taxon>Actinomycetes</taxon>
        <taxon>Kitasatosporales</taxon>
        <taxon>Streptomycetaceae</taxon>
        <taxon>Streptomyces</taxon>
    </lineage>
</organism>
<dbReference type="Proteomes" id="UP001551011">
    <property type="component" value="Unassembled WGS sequence"/>
</dbReference>
<dbReference type="NCBIfam" id="TIGR01167">
    <property type="entry name" value="LPXTG_anchor"/>
    <property type="match status" value="1"/>
</dbReference>
<accession>A0ABV3A038</accession>
<feature type="region of interest" description="Disordered" evidence="8">
    <location>
        <begin position="71"/>
        <end position="100"/>
    </location>
</feature>
<evidence type="ECO:0000256" key="3">
    <source>
        <dbReference type="ARBA" id="ARBA00022525"/>
    </source>
</evidence>
<evidence type="ECO:0000256" key="9">
    <source>
        <dbReference type="SAM" id="SignalP"/>
    </source>
</evidence>
<keyword evidence="2" id="KW-0134">Cell wall</keyword>
<feature type="chain" id="PRO_5046357513" evidence="9">
    <location>
        <begin position="20"/>
        <end position="232"/>
    </location>
</feature>
<evidence type="ECO:0000256" key="4">
    <source>
        <dbReference type="ARBA" id="ARBA00022729"/>
    </source>
</evidence>
<reference evidence="11 12" key="1">
    <citation type="submission" date="2024-06" db="EMBL/GenBank/DDBJ databases">
        <title>The Natural Products Discovery Center: Release of the First 8490 Sequenced Strains for Exploring Actinobacteria Biosynthetic Diversity.</title>
        <authorList>
            <person name="Kalkreuter E."/>
            <person name="Kautsar S.A."/>
            <person name="Yang D."/>
            <person name="Bader C.D."/>
            <person name="Teijaro C.N."/>
            <person name="Fluegel L."/>
            <person name="Davis C.M."/>
            <person name="Simpson J.R."/>
            <person name="Lauterbach L."/>
            <person name="Steele A.D."/>
            <person name="Gui C."/>
            <person name="Meng S."/>
            <person name="Li G."/>
            <person name="Viehrig K."/>
            <person name="Ye F."/>
            <person name="Su P."/>
            <person name="Kiefer A.F."/>
            <person name="Nichols A."/>
            <person name="Cepeda A.J."/>
            <person name="Yan W."/>
            <person name="Fan B."/>
            <person name="Jiang Y."/>
            <person name="Adhikari A."/>
            <person name="Zheng C.-J."/>
            <person name="Schuster L."/>
            <person name="Cowan T.M."/>
            <person name="Smanski M.J."/>
            <person name="Chevrette M.G."/>
            <person name="De Carvalho L.P.S."/>
            <person name="Shen B."/>
        </authorList>
    </citation>
    <scope>NUCLEOTIDE SEQUENCE [LARGE SCALE GENOMIC DNA]</scope>
    <source>
        <strain evidence="11 12">NPDC020594</strain>
    </source>
</reference>
<feature type="signal peptide" evidence="9">
    <location>
        <begin position="1"/>
        <end position="19"/>
    </location>
</feature>
<keyword evidence="3" id="KW-0964">Secreted</keyword>
<evidence type="ECO:0000256" key="1">
    <source>
        <dbReference type="ARBA" id="ARBA00004191"/>
    </source>
</evidence>
<feature type="domain" description="Chaplin" evidence="10">
    <location>
        <begin position="30"/>
        <end position="70"/>
    </location>
</feature>
<dbReference type="EMBL" id="JBFAEG010000001">
    <property type="protein sequence ID" value="MEU5705291.1"/>
    <property type="molecule type" value="Genomic_DNA"/>
</dbReference>
<dbReference type="Pfam" id="PF03777">
    <property type="entry name" value="ChpA-C"/>
    <property type="match status" value="2"/>
</dbReference>
<keyword evidence="4 9" id="KW-0732">Signal</keyword>
<protein>
    <submittedName>
        <fullName evidence="11">Chaplin</fullName>
    </submittedName>
</protein>
<keyword evidence="5" id="KW-0130">Cell adhesion</keyword>
<feature type="compositionally biased region" description="Polar residues" evidence="8">
    <location>
        <begin position="85"/>
        <end position="94"/>
    </location>
</feature>
<evidence type="ECO:0000259" key="10">
    <source>
        <dbReference type="PROSITE" id="PS51884"/>
    </source>
</evidence>
<gene>
    <name evidence="11" type="ORF">AB0H04_00100</name>
</gene>
<sequence length="232" mass="23071">MIAIAAASGAMAVAGPVHADSAADGSASGSPGLISGNGIQLPVHLPVNVCGNTVNVVGLLNPAMGNTCVNKGGGGGKEQPAAPSGATSHATTKDSPGVISGNGIQLPVDLPVNVSGNSVNVVGVGNPVFGNTSANVPDDHPEVPGRTTTPPKPQEPPTRVTPPPVRSEPPRPQEPPVTHPAPKPTPPVVRHGSLAHTGTETTWAAAAASLASLMGGTLLYRRFRTGKPSREA</sequence>
<feature type="compositionally biased region" description="Pro residues" evidence="8">
    <location>
        <begin position="150"/>
        <end position="187"/>
    </location>
</feature>
<evidence type="ECO:0000256" key="5">
    <source>
        <dbReference type="ARBA" id="ARBA00022889"/>
    </source>
</evidence>
<feature type="region of interest" description="Disordered" evidence="8">
    <location>
        <begin position="130"/>
        <end position="196"/>
    </location>
</feature>
<evidence type="ECO:0000256" key="8">
    <source>
        <dbReference type="SAM" id="MobiDB-lite"/>
    </source>
</evidence>
<dbReference type="RefSeq" id="WP_030639795.1">
    <property type="nucleotide sequence ID" value="NZ_JBEXDP010000019.1"/>
</dbReference>
<comment type="caution">
    <text evidence="11">The sequence shown here is derived from an EMBL/GenBank/DDBJ whole genome shotgun (WGS) entry which is preliminary data.</text>
</comment>
<evidence type="ECO:0000313" key="12">
    <source>
        <dbReference type="Proteomes" id="UP001551011"/>
    </source>
</evidence>
<evidence type="ECO:0000256" key="6">
    <source>
        <dbReference type="ARBA" id="ARBA00023087"/>
    </source>
</evidence>